<feature type="chain" id="PRO_5036491567" evidence="3">
    <location>
        <begin position="22"/>
        <end position="492"/>
    </location>
</feature>
<dbReference type="Proteomes" id="UP000005408">
    <property type="component" value="Unassembled WGS sequence"/>
</dbReference>
<evidence type="ECO:0000256" key="3">
    <source>
        <dbReference type="SAM" id="SignalP"/>
    </source>
</evidence>
<dbReference type="AlphaFoldDB" id="A0A8W8KNR9"/>
<evidence type="ECO:0000313" key="6">
    <source>
        <dbReference type="EnsemblMetazoa" id="G24680.1:cds"/>
    </source>
</evidence>
<dbReference type="PANTHER" id="PTHR22588:SF3">
    <property type="entry name" value="VWFA DOMAIN-CONTAINING PROTEIN"/>
    <property type="match status" value="1"/>
</dbReference>
<dbReference type="Gene3D" id="3.40.50.410">
    <property type="entry name" value="von Willebrand factor, type A domain"/>
    <property type="match status" value="1"/>
</dbReference>
<dbReference type="InterPro" id="IPR002035">
    <property type="entry name" value="VWF_A"/>
</dbReference>
<dbReference type="CDD" id="cd01450">
    <property type="entry name" value="vWFA_subfamily_ECM"/>
    <property type="match status" value="1"/>
</dbReference>
<dbReference type="InterPro" id="IPR052229">
    <property type="entry name" value="Collagen-VI/PIF"/>
</dbReference>
<evidence type="ECO:0000259" key="4">
    <source>
        <dbReference type="PROSITE" id="PS50234"/>
    </source>
</evidence>
<proteinExistence type="predicted"/>
<evidence type="ECO:0000256" key="2">
    <source>
        <dbReference type="SAM" id="MobiDB-lite"/>
    </source>
</evidence>
<feature type="domain" description="ShKT" evidence="5">
    <location>
        <begin position="242"/>
        <end position="275"/>
    </location>
</feature>
<organism evidence="6 7">
    <name type="scientific">Magallana gigas</name>
    <name type="common">Pacific oyster</name>
    <name type="synonym">Crassostrea gigas</name>
    <dbReference type="NCBI Taxonomy" id="29159"/>
    <lineage>
        <taxon>Eukaryota</taxon>
        <taxon>Metazoa</taxon>
        <taxon>Spiralia</taxon>
        <taxon>Lophotrochozoa</taxon>
        <taxon>Mollusca</taxon>
        <taxon>Bivalvia</taxon>
        <taxon>Autobranchia</taxon>
        <taxon>Pteriomorphia</taxon>
        <taxon>Ostreida</taxon>
        <taxon>Ostreoidea</taxon>
        <taxon>Ostreidae</taxon>
        <taxon>Magallana</taxon>
    </lineage>
</organism>
<protein>
    <submittedName>
        <fullName evidence="6">Uncharacterized protein</fullName>
    </submittedName>
</protein>
<evidence type="ECO:0000256" key="1">
    <source>
        <dbReference type="PROSITE-ProRule" id="PRU01005"/>
    </source>
</evidence>
<feature type="region of interest" description="Disordered" evidence="2">
    <location>
        <begin position="286"/>
        <end position="348"/>
    </location>
</feature>
<dbReference type="InterPro" id="IPR036465">
    <property type="entry name" value="vWFA_dom_sf"/>
</dbReference>
<dbReference type="Pfam" id="PF01549">
    <property type="entry name" value="ShK"/>
    <property type="match status" value="2"/>
</dbReference>
<name>A0A8W8KNR9_MAGGI</name>
<evidence type="ECO:0000259" key="5">
    <source>
        <dbReference type="PROSITE" id="PS51670"/>
    </source>
</evidence>
<sequence length="492" mass="55242">MTMGFNYLVLLITASFHAIYSNVTKDIVFVLDSSESIGEFVFYGQIIPVVENFVRFHTLELDPLNTQVGMIAFGGRQQRYIPMNNNATKDKLINALGSISFHGGATGLHYALNHVLNDLLTPEYGDREDAENVLVLMTDGGTTNPLETFTAIDRLKAQGVTIYVVVAGCRFNWFNIHQMATNSSYIITDLHHHSPKFTAYHIWTDICKCQPPIQIVTAIPTTEPPRHHFYTGSLAHTAHLPCIDNDNFCELMPKENCVKYRDWAMGSCRKTCGLCPMVTIPMKSTTASPKPTTITPKPTILTPKPTTASPKPTTVTPKPTTVTPKPTTVTPKPTTVTPKPTTVTPKPTTVTPRYTITNNCFDVDPICSQFPSTQLCADKNWAFGSCRKTCGLCSAYDYNTKTYHYNPKTYHYYAKAYDYHAKAYNNYPPSSFLYNQEHYERKRGSQSPDLKPIEHIWNEPDRRVKQRQPASQSLQQLVQVLCKQSGPTFSSN</sequence>
<dbReference type="EnsemblMetazoa" id="G24680.1">
    <property type="protein sequence ID" value="G24680.1:cds"/>
    <property type="gene ID" value="G24680"/>
</dbReference>
<dbReference type="PROSITE" id="PS50234">
    <property type="entry name" value="VWFA"/>
    <property type="match status" value="1"/>
</dbReference>
<evidence type="ECO:0000313" key="7">
    <source>
        <dbReference type="Proteomes" id="UP000005408"/>
    </source>
</evidence>
<dbReference type="SMART" id="SM00254">
    <property type="entry name" value="ShKT"/>
    <property type="match status" value="2"/>
</dbReference>
<keyword evidence="7" id="KW-1185">Reference proteome</keyword>
<dbReference type="InterPro" id="IPR003582">
    <property type="entry name" value="ShKT_dom"/>
</dbReference>
<comment type="caution">
    <text evidence="1">Lacks conserved residue(s) required for the propagation of feature annotation.</text>
</comment>
<reference evidence="6" key="1">
    <citation type="submission" date="2022-08" db="UniProtKB">
        <authorList>
            <consortium name="EnsemblMetazoa"/>
        </authorList>
    </citation>
    <scope>IDENTIFICATION</scope>
    <source>
        <strain evidence="6">05x7-T-G4-1.051#20</strain>
    </source>
</reference>
<keyword evidence="3" id="KW-0732">Signal</keyword>
<dbReference type="Pfam" id="PF00092">
    <property type="entry name" value="VWA"/>
    <property type="match status" value="1"/>
</dbReference>
<dbReference type="SUPFAM" id="SSF53300">
    <property type="entry name" value="vWA-like"/>
    <property type="match status" value="1"/>
</dbReference>
<dbReference type="PANTHER" id="PTHR22588">
    <property type="entry name" value="VWFA DOMAIN-CONTAINING PROTEIN"/>
    <property type="match status" value="1"/>
</dbReference>
<dbReference type="SMART" id="SM00327">
    <property type="entry name" value="VWA"/>
    <property type="match status" value="1"/>
</dbReference>
<feature type="signal peptide" evidence="3">
    <location>
        <begin position="1"/>
        <end position="21"/>
    </location>
</feature>
<dbReference type="PROSITE" id="PS51670">
    <property type="entry name" value="SHKT"/>
    <property type="match status" value="1"/>
</dbReference>
<feature type="domain" description="VWFA" evidence="4">
    <location>
        <begin position="26"/>
        <end position="184"/>
    </location>
</feature>
<accession>A0A8W8KNR9</accession>